<evidence type="ECO:0000256" key="2">
    <source>
        <dbReference type="ARBA" id="ARBA00023125"/>
    </source>
</evidence>
<evidence type="ECO:0000259" key="4">
    <source>
        <dbReference type="PROSITE" id="PS50995"/>
    </source>
</evidence>
<evidence type="ECO:0000256" key="3">
    <source>
        <dbReference type="ARBA" id="ARBA00023163"/>
    </source>
</evidence>
<dbReference type="PANTHER" id="PTHR42756:SF1">
    <property type="entry name" value="TRANSCRIPTIONAL REPRESSOR OF EMRAB OPERON"/>
    <property type="match status" value="1"/>
</dbReference>
<dbReference type="Gene3D" id="1.10.10.10">
    <property type="entry name" value="Winged helix-like DNA-binding domain superfamily/Winged helix DNA-binding domain"/>
    <property type="match status" value="1"/>
</dbReference>
<name>A0AA41JIL2_9BURK</name>
<keyword evidence="1" id="KW-0805">Transcription regulation</keyword>
<evidence type="ECO:0000256" key="1">
    <source>
        <dbReference type="ARBA" id="ARBA00023015"/>
    </source>
</evidence>
<dbReference type="InterPro" id="IPR036390">
    <property type="entry name" value="WH_DNA-bd_sf"/>
</dbReference>
<protein>
    <submittedName>
        <fullName evidence="5">MarR family transcriptional regulator</fullName>
    </submittedName>
</protein>
<dbReference type="Proteomes" id="UP000682266">
    <property type="component" value="Unassembled WGS sequence"/>
</dbReference>
<keyword evidence="2" id="KW-0238">DNA-binding</keyword>
<dbReference type="PANTHER" id="PTHR42756">
    <property type="entry name" value="TRANSCRIPTIONAL REGULATOR, MARR"/>
    <property type="match status" value="1"/>
</dbReference>
<reference evidence="5" key="1">
    <citation type="submission" date="2021-04" db="EMBL/GenBank/DDBJ databases">
        <title>A collection of bacterial strains from the Burkholderia cepacia Research Laboratory and Repository.</title>
        <authorList>
            <person name="Lipuma J."/>
            <person name="Spilker T."/>
        </authorList>
    </citation>
    <scope>NUCLEOTIDE SEQUENCE</scope>
    <source>
        <strain evidence="5">AU36012</strain>
    </source>
</reference>
<dbReference type="GO" id="GO:0003677">
    <property type="term" value="F:DNA binding"/>
    <property type="evidence" value="ECO:0007669"/>
    <property type="project" value="UniProtKB-KW"/>
</dbReference>
<dbReference type="SMART" id="SM00347">
    <property type="entry name" value="HTH_MARR"/>
    <property type="match status" value="1"/>
</dbReference>
<dbReference type="GO" id="GO:0003700">
    <property type="term" value="F:DNA-binding transcription factor activity"/>
    <property type="evidence" value="ECO:0007669"/>
    <property type="project" value="InterPro"/>
</dbReference>
<keyword evidence="3" id="KW-0804">Transcription</keyword>
<feature type="domain" description="HTH marR-type" evidence="4">
    <location>
        <begin position="1"/>
        <end position="158"/>
    </location>
</feature>
<dbReference type="InterPro" id="IPR036388">
    <property type="entry name" value="WH-like_DNA-bd_sf"/>
</dbReference>
<sequence>MDRAAHALAQWRVERPDLDASSMLVMGRLQEAALVIARDGLNPLFARYGLQPGEFDVLATLRRSGAPFALTPTALYDALMMSSGGMTARIDRLHKAGWVERRPNPADGRGTLVALTDAGRALIDEAVVAHVDNQRAMLAVLSQAEQTQLSALLEKLLEGLEEGGATPAEKQRRGSLR</sequence>
<proteinExistence type="predicted"/>
<gene>
    <name evidence="5" type="ORF">KDW93_05740</name>
</gene>
<dbReference type="PRINTS" id="PR00598">
    <property type="entry name" value="HTHMARR"/>
</dbReference>
<evidence type="ECO:0000313" key="5">
    <source>
        <dbReference type="EMBL" id="MBR8128485.1"/>
    </source>
</evidence>
<dbReference type="PROSITE" id="PS50995">
    <property type="entry name" value="HTH_MARR_2"/>
    <property type="match status" value="1"/>
</dbReference>
<dbReference type="InterPro" id="IPR000835">
    <property type="entry name" value="HTH_MarR-typ"/>
</dbReference>
<accession>A0AA41JIL2</accession>
<comment type="caution">
    <text evidence="5">The sequence shown here is derived from an EMBL/GenBank/DDBJ whole genome shotgun (WGS) entry which is preliminary data.</text>
</comment>
<dbReference type="Pfam" id="PF12802">
    <property type="entry name" value="MarR_2"/>
    <property type="match status" value="1"/>
</dbReference>
<organism evidence="5 6">
    <name type="scientific">Burkholderia ambifaria</name>
    <dbReference type="NCBI Taxonomy" id="152480"/>
    <lineage>
        <taxon>Bacteria</taxon>
        <taxon>Pseudomonadati</taxon>
        <taxon>Pseudomonadota</taxon>
        <taxon>Betaproteobacteria</taxon>
        <taxon>Burkholderiales</taxon>
        <taxon>Burkholderiaceae</taxon>
        <taxon>Burkholderia</taxon>
        <taxon>Burkholderia cepacia complex</taxon>
    </lineage>
</organism>
<dbReference type="AlphaFoldDB" id="A0AA41JIL2"/>
<evidence type="ECO:0000313" key="6">
    <source>
        <dbReference type="Proteomes" id="UP000682266"/>
    </source>
</evidence>
<dbReference type="RefSeq" id="WP_105788640.1">
    <property type="nucleotide sequence ID" value="NZ_CADERF010000008.1"/>
</dbReference>
<dbReference type="SUPFAM" id="SSF46785">
    <property type="entry name" value="Winged helix' DNA-binding domain"/>
    <property type="match status" value="1"/>
</dbReference>
<dbReference type="EMBL" id="JAGSVG010000004">
    <property type="protein sequence ID" value="MBR8128485.1"/>
    <property type="molecule type" value="Genomic_DNA"/>
</dbReference>